<keyword evidence="1" id="KW-0472">Membrane</keyword>
<keyword evidence="1" id="KW-0812">Transmembrane</keyword>
<dbReference type="Proteomes" id="UP001597231">
    <property type="component" value="Unassembled WGS sequence"/>
</dbReference>
<evidence type="ECO:0000256" key="1">
    <source>
        <dbReference type="SAM" id="Phobius"/>
    </source>
</evidence>
<feature type="transmembrane region" description="Helical" evidence="1">
    <location>
        <begin position="120"/>
        <end position="137"/>
    </location>
</feature>
<comment type="caution">
    <text evidence="2">The sequence shown here is derived from an EMBL/GenBank/DDBJ whole genome shotgun (WGS) entry which is preliminary data.</text>
</comment>
<proteinExistence type="predicted"/>
<organism evidence="2 3">
    <name type="scientific">Sporosarcina contaminans</name>
    <dbReference type="NCBI Taxonomy" id="633403"/>
    <lineage>
        <taxon>Bacteria</taxon>
        <taxon>Bacillati</taxon>
        <taxon>Bacillota</taxon>
        <taxon>Bacilli</taxon>
        <taxon>Bacillales</taxon>
        <taxon>Caryophanaceae</taxon>
        <taxon>Sporosarcina</taxon>
    </lineage>
</organism>
<evidence type="ECO:0008006" key="4">
    <source>
        <dbReference type="Google" id="ProtNLM"/>
    </source>
</evidence>
<dbReference type="EMBL" id="JBHTLT010000037">
    <property type="protein sequence ID" value="MFD1204966.1"/>
    <property type="molecule type" value="Genomic_DNA"/>
</dbReference>
<keyword evidence="1" id="KW-1133">Transmembrane helix</keyword>
<name>A0ABW3TVY9_9BACL</name>
<sequence>MKTTSTKKTEDLLLKKAPVWLMIILSIISMGFYMGIWMLNRKKDVQQLNSVNHVPFYLWSISTILLIVFFFLNVFRHFIFTDIGYLYVESFDIIFSFFFVGLLYYTVFRMRELIESTSSIKYNQFLLFFFHIFYIQYKVNQNAIVEAK</sequence>
<dbReference type="RefSeq" id="WP_336822421.1">
    <property type="nucleotide sequence ID" value="NZ_JBHTLT010000037.1"/>
</dbReference>
<evidence type="ECO:0000313" key="2">
    <source>
        <dbReference type="EMBL" id="MFD1204966.1"/>
    </source>
</evidence>
<feature type="transmembrane region" description="Helical" evidence="1">
    <location>
        <begin position="56"/>
        <end position="79"/>
    </location>
</feature>
<feature type="transmembrane region" description="Helical" evidence="1">
    <location>
        <begin position="85"/>
        <end position="108"/>
    </location>
</feature>
<feature type="transmembrane region" description="Helical" evidence="1">
    <location>
        <begin position="17"/>
        <end position="36"/>
    </location>
</feature>
<accession>A0ABW3TVY9</accession>
<keyword evidence="3" id="KW-1185">Reference proteome</keyword>
<protein>
    <recommendedName>
        <fullName evidence="4">DUF4234 domain-containing protein</fullName>
    </recommendedName>
</protein>
<gene>
    <name evidence="2" type="ORF">ACFQ38_07605</name>
</gene>
<reference evidence="3" key="1">
    <citation type="journal article" date="2019" name="Int. J. Syst. Evol. Microbiol.">
        <title>The Global Catalogue of Microorganisms (GCM) 10K type strain sequencing project: providing services to taxonomists for standard genome sequencing and annotation.</title>
        <authorList>
            <consortium name="The Broad Institute Genomics Platform"/>
            <consortium name="The Broad Institute Genome Sequencing Center for Infectious Disease"/>
            <person name="Wu L."/>
            <person name="Ma J."/>
        </authorList>
    </citation>
    <scope>NUCLEOTIDE SEQUENCE [LARGE SCALE GENOMIC DNA]</scope>
    <source>
        <strain evidence="3">CCUG 53915</strain>
    </source>
</reference>
<evidence type="ECO:0000313" key="3">
    <source>
        <dbReference type="Proteomes" id="UP001597231"/>
    </source>
</evidence>